<evidence type="ECO:0008006" key="3">
    <source>
        <dbReference type="Google" id="ProtNLM"/>
    </source>
</evidence>
<comment type="caution">
    <text evidence="1">The sequence shown here is derived from an EMBL/GenBank/DDBJ whole genome shotgun (WGS) entry which is preliminary data.</text>
</comment>
<keyword evidence="2" id="KW-1185">Reference proteome</keyword>
<organism evidence="1 2">
    <name type="scientific">Arenibacter antarcticus</name>
    <dbReference type="NCBI Taxonomy" id="2040469"/>
    <lineage>
        <taxon>Bacteria</taxon>
        <taxon>Pseudomonadati</taxon>
        <taxon>Bacteroidota</taxon>
        <taxon>Flavobacteriia</taxon>
        <taxon>Flavobacteriales</taxon>
        <taxon>Flavobacteriaceae</taxon>
        <taxon>Arenibacter</taxon>
    </lineage>
</organism>
<evidence type="ECO:0000313" key="1">
    <source>
        <dbReference type="EMBL" id="MFD2791745.1"/>
    </source>
</evidence>
<dbReference type="PROSITE" id="PS51257">
    <property type="entry name" value="PROKAR_LIPOPROTEIN"/>
    <property type="match status" value="1"/>
</dbReference>
<proteinExistence type="predicted"/>
<dbReference type="RefSeq" id="WP_251808615.1">
    <property type="nucleotide sequence ID" value="NZ_CP166679.1"/>
</dbReference>
<sequence>MRYLVISLVFLLFSCGSYPKKNDYKKVERPAVEIINPYFSDMEKDYIYKAKINFRQKSFGGIFIVKKLEKDHHRVVFTTEMGNKILDFSFIGNHVEVNYIVEEINKKIVMDLLKQDFFVVIHETPRMLQQFSKPGDTTLLKTEFNKNTYFYIYHDNRLNKVIRTKNAKEKSVYIFSQVEDNSANEIDITHKKIKLNIHLKSI</sequence>
<reference evidence="2" key="1">
    <citation type="journal article" date="2019" name="Int. J. Syst. Evol. Microbiol.">
        <title>The Global Catalogue of Microorganisms (GCM) 10K type strain sequencing project: providing services to taxonomists for standard genome sequencing and annotation.</title>
        <authorList>
            <consortium name="The Broad Institute Genomics Platform"/>
            <consortium name="The Broad Institute Genome Sequencing Center for Infectious Disease"/>
            <person name="Wu L."/>
            <person name="Ma J."/>
        </authorList>
    </citation>
    <scope>NUCLEOTIDE SEQUENCE [LARGE SCALE GENOMIC DNA]</scope>
    <source>
        <strain evidence="2">KCTC 52924</strain>
    </source>
</reference>
<dbReference type="Proteomes" id="UP001597532">
    <property type="component" value="Unassembled WGS sequence"/>
</dbReference>
<name>A0ABW5VKD7_9FLAO</name>
<accession>A0ABW5VKD7</accession>
<dbReference type="EMBL" id="JBHUOK010000034">
    <property type="protein sequence ID" value="MFD2791745.1"/>
    <property type="molecule type" value="Genomic_DNA"/>
</dbReference>
<gene>
    <name evidence="1" type="ORF">ACFS1K_18395</name>
</gene>
<protein>
    <recommendedName>
        <fullName evidence="3">Lipoprotein</fullName>
    </recommendedName>
</protein>
<evidence type="ECO:0000313" key="2">
    <source>
        <dbReference type="Proteomes" id="UP001597532"/>
    </source>
</evidence>